<keyword evidence="4 6" id="KW-1133">Transmembrane helix</keyword>
<dbReference type="PIRSF" id="PIRSF002419">
    <property type="entry name" value="Tetraspanin"/>
    <property type="match status" value="1"/>
</dbReference>
<feature type="transmembrane region" description="Helical" evidence="6">
    <location>
        <begin position="12"/>
        <end position="41"/>
    </location>
</feature>
<comment type="similarity">
    <text evidence="2 6">Belongs to the tetraspanin (TM4SF) family.</text>
</comment>
<dbReference type="Proteomes" id="UP000694865">
    <property type="component" value="Unplaced"/>
</dbReference>
<dbReference type="RefSeq" id="XP_006812633.1">
    <property type="nucleotide sequence ID" value="XM_006812570.1"/>
</dbReference>
<feature type="transmembrane region" description="Helical" evidence="6">
    <location>
        <begin position="88"/>
        <end position="112"/>
    </location>
</feature>
<dbReference type="Pfam" id="PF00335">
    <property type="entry name" value="Tetraspanin"/>
    <property type="match status" value="1"/>
</dbReference>
<name>A0ABM0LXZ2_SACKO</name>
<sequence length="230" mass="25072">MTGKKKIFTGLNLCGFDVAAIFTGCDLAGAGVLAVGIWTLIDKSHYVAVLTTSTYEVTTYLLLLTGICVMIVGALGCCGAVQEQKLCLILYTSLLLIVLVMEVVAGILAYVYHNQLEAELQDNLNNTLTSYYGMDGYEDITIAVDDMQRNFNCCGSSWYLDWPHSNWAVQGLAINRSTPDSCCKTESNFCAVRDHPSNIEHIGCIKSLEMYFKDHLVILGGVGIGIACLQ</sequence>
<comment type="subcellular location">
    <subcellularLocation>
        <location evidence="1 6">Membrane</location>
        <topology evidence="1 6">Multi-pass membrane protein</topology>
    </subcellularLocation>
</comment>
<evidence type="ECO:0000256" key="6">
    <source>
        <dbReference type="RuleBase" id="RU361218"/>
    </source>
</evidence>
<dbReference type="CDD" id="cd03155">
    <property type="entry name" value="CD151_like_LEL"/>
    <property type="match status" value="1"/>
</dbReference>
<dbReference type="PANTHER" id="PTHR19282:SF544">
    <property type="entry name" value="TETRASPANIN"/>
    <property type="match status" value="1"/>
</dbReference>
<evidence type="ECO:0000256" key="4">
    <source>
        <dbReference type="ARBA" id="ARBA00022989"/>
    </source>
</evidence>
<dbReference type="InterPro" id="IPR000301">
    <property type="entry name" value="Tetraspanin_animals"/>
</dbReference>
<dbReference type="InterPro" id="IPR018499">
    <property type="entry name" value="Tetraspanin/Peripherin"/>
</dbReference>
<dbReference type="GeneID" id="102810334"/>
<feature type="transmembrane region" description="Helical" evidence="6">
    <location>
        <begin position="61"/>
        <end position="81"/>
    </location>
</feature>
<feature type="non-terminal residue" evidence="8">
    <location>
        <position position="230"/>
    </location>
</feature>
<evidence type="ECO:0000256" key="3">
    <source>
        <dbReference type="ARBA" id="ARBA00022692"/>
    </source>
</evidence>
<dbReference type="InterPro" id="IPR008952">
    <property type="entry name" value="Tetraspanin_EC2_sf"/>
</dbReference>
<comment type="caution">
    <text evidence="6">Lacks conserved residue(s) required for the propagation of feature annotation.</text>
</comment>
<gene>
    <name evidence="8" type="primary">LOC102810334</name>
</gene>
<evidence type="ECO:0000256" key="2">
    <source>
        <dbReference type="ARBA" id="ARBA00006840"/>
    </source>
</evidence>
<evidence type="ECO:0000256" key="1">
    <source>
        <dbReference type="ARBA" id="ARBA00004141"/>
    </source>
</evidence>
<accession>A0ABM0LXZ2</accession>
<evidence type="ECO:0000313" key="7">
    <source>
        <dbReference type="Proteomes" id="UP000694865"/>
    </source>
</evidence>
<keyword evidence="3 6" id="KW-0812">Transmembrane</keyword>
<keyword evidence="7" id="KW-1185">Reference proteome</keyword>
<evidence type="ECO:0000256" key="5">
    <source>
        <dbReference type="ARBA" id="ARBA00023136"/>
    </source>
</evidence>
<dbReference type="PANTHER" id="PTHR19282">
    <property type="entry name" value="TETRASPANIN"/>
    <property type="match status" value="1"/>
</dbReference>
<protein>
    <recommendedName>
        <fullName evidence="6">Tetraspanin</fullName>
    </recommendedName>
</protein>
<dbReference type="PRINTS" id="PR00259">
    <property type="entry name" value="TMFOUR"/>
</dbReference>
<organism evidence="7 8">
    <name type="scientific">Saccoglossus kowalevskii</name>
    <name type="common">Acorn worm</name>
    <dbReference type="NCBI Taxonomy" id="10224"/>
    <lineage>
        <taxon>Eukaryota</taxon>
        <taxon>Metazoa</taxon>
        <taxon>Hemichordata</taxon>
        <taxon>Enteropneusta</taxon>
        <taxon>Harrimaniidae</taxon>
        <taxon>Saccoglossus</taxon>
    </lineage>
</organism>
<proteinExistence type="inferred from homology"/>
<evidence type="ECO:0000313" key="8">
    <source>
        <dbReference type="RefSeq" id="XP_006812633.1"/>
    </source>
</evidence>
<dbReference type="Gene3D" id="1.10.1450.10">
    <property type="entry name" value="Tetraspanin"/>
    <property type="match status" value="1"/>
</dbReference>
<dbReference type="SUPFAM" id="SSF48652">
    <property type="entry name" value="Tetraspanin"/>
    <property type="match status" value="1"/>
</dbReference>
<keyword evidence="5 6" id="KW-0472">Membrane</keyword>
<reference evidence="8" key="1">
    <citation type="submission" date="2025-08" db="UniProtKB">
        <authorList>
            <consortium name="RefSeq"/>
        </authorList>
    </citation>
    <scope>IDENTIFICATION</scope>
    <source>
        <tissue evidence="8">Testes</tissue>
    </source>
</reference>